<feature type="domain" description="Amine oxidase" evidence="5">
    <location>
        <begin position="14"/>
        <end position="362"/>
    </location>
</feature>
<protein>
    <recommendedName>
        <fullName evidence="3">Pyridine nucleotide-disulfide oxidoreductase domain-containing protein 2</fullName>
    </recommendedName>
</protein>
<dbReference type="InterPro" id="IPR036188">
    <property type="entry name" value="FAD/NAD-bd_sf"/>
</dbReference>
<dbReference type="Gene3D" id="3.50.50.60">
    <property type="entry name" value="FAD/NAD(P)-binding domain"/>
    <property type="match status" value="2"/>
</dbReference>
<evidence type="ECO:0000313" key="7">
    <source>
        <dbReference type="Proteomes" id="UP001519331"/>
    </source>
</evidence>
<comment type="caution">
    <text evidence="6">The sequence shown here is derived from an EMBL/GenBank/DDBJ whole genome shotgun (WGS) entry which is preliminary data.</text>
</comment>
<dbReference type="PRINTS" id="PR00419">
    <property type="entry name" value="ADXRDTASE"/>
</dbReference>
<evidence type="ECO:0000256" key="2">
    <source>
        <dbReference type="ARBA" id="ARBA00038825"/>
    </source>
</evidence>
<comment type="function">
    <text evidence="1">Probable oxidoreductase that may play a role as regulator of mitochondrial function.</text>
</comment>
<organism evidence="6 7">
    <name type="scientific">Nesterenkonia lacusekhoensis</name>
    <dbReference type="NCBI Taxonomy" id="150832"/>
    <lineage>
        <taxon>Bacteria</taxon>
        <taxon>Bacillati</taxon>
        <taxon>Actinomycetota</taxon>
        <taxon>Actinomycetes</taxon>
        <taxon>Micrococcales</taxon>
        <taxon>Micrococcaceae</taxon>
        <taxon>Nesterenkonia</taxon>
    </lineage>
</organism>
<name>A0ABS4T4L9_9MICC</name>
<evidence type="ECO:0000256" key="4">
    <source>
        <dbReference type="SAM" id="MobiDB-lite"/>
    </source>
</evidence>
<evidence type="ECO:0000256" key="3">
    <source>
        <dbReference type="ARBA" id="ARBA00040298"/>
    </source>
</evidence>
<feature type="compositionally biased region" description="Low complexity" evidence="4">
    <location>
        <begin position="94"/>
        <end position="110"/>
    </location>
</feature>
<dbReference type="Proteomes" id="UP001519331">
    <property type="component" value="Unassembled WGS sequence"/>
</dbReference>
<keyword evidence="7" id="KW-1185">Reference proteome</keyword>
<evidence type="ECO:0000313" key="6">
    <source>
        <dbReference type="EMBL" id="MBP2319413.1"/>
    </source>
</evidence>
<dbReference type="PANTHER" id="PTHR10668">
    <property type="entry name" value="PHYTOENE DEHYDROGENASE"/>
    <property type="match status" value="1"/>
</dbReference>
<dbReference type="Pfam" id="PF01593">
    <property type="entry name" value="Amino_oxidase"/>
    <property type="match status" value="1"/>
</dbReference>
<dbReference type="InterPro" id="IPR002937">
    <property type="entry name" value="Amino_oxidase"/>
</dbReference>
<evidence type="ECO:0000259" key="5">
    <source>
        <dbReference type="Pfam" id="PF01593"/>
    </source>
</evidence>
<reference evidence="6 7" key="1">
    <citation type="submission" date="2021-03" db="EMBL/GenBank/DDBJ databases">
        <title>Sequencing the genomes of 1000 actinobacteria strains.</title>
        <authorList>
            <person name="Klenk H.-P."/>
        </authorList>
    </citation>
    <scope>NUCLEOTIDE SEQUENCE [LARGE SCALE GENOMIC DNA]</scope>
    <source>
        <strain evidence="6 7">DSM 12544</strain>
    </source>
</reference>
<proteinExistence type="predicted"/>
<accession>A0ABS4T4L9</accession>
<sequence>MTVRAAVVGSGPNGLVAASLLARAGWEVTVYEQAEAPGGAVRSGELLAEGVLSDYGASVFPFRESSLAFQELSLEDYGLDWATPEIAAAHGMDGAKPGRPGSPSGPGEPALLHRDMDLTAEGLGRDADRWRRIFGAVVENWSEVGRAALAPPTRPFSNGGSADPLSRIKAYLQLGGRGAWPATAVNRIFREERTKALFAGLAGHATMPLSNPLSGAFGVMMGATGHVTGWPFARGGSGEVTRALAADLQAHGGELRTGFEVTGIKDVALSGARRGVRRNLKRRGYQIEGNTAAGARRRRRSSTEVADVVLLDLTPAQLLQMDGLHMPQRYRRAMRRWDYGPAVVKVDYLVDGPIPWAREELGRAGTVHLGGSAAQLAGSESAVARGVLPGRPYVLLTQPSVADPSRTGDHRHAVWAYAHVPQGVSASAAQRAAHLVDAEIERQAPGFGSELLARRVWTPQDLESWNPNLVGGAISGGSPTLRQFVSRPAAPLEPYTSGMEAIYLCSSSTPPGGGAHGMGGYNAAQRVLREYA</sequence>
<gene>
    <name evidence="6" type="ORF">JOF45_002432</name>
</gene>
<dbReference type="RefSeq" id="WP_210050652.1">
    <property type="nucleotide sequence ID" value="NZ_JAGINX010000001.1"/>
</dbReference>
<evidence type="ECO:0000256" key="1">
    <source>
        <dbReference type="ARBA" id="ARBA00037217"/>
    </source>
</evidence>
<feature type="region of interest" description="Disordered" evidence="4">
    <location>
        <begin position="90"/>
        <end position="110"/>
    </location>
</feature>
<dbReference type="PANTHER" id="PTHR10668:SF105">
    <property type="entry name" value="DEHYDROGENASE-RELATED"/>
    <property type="match status" value="1"/>
</dbReference>
<dbReference type="SUPFAM" id="SSF51905">
    <property type="entry name" value="FAD/NAD(P)-binding domain"/>
    <property type="match status" value="1"/>
</dbReference>
<dbReference type="EMBL" id="JAGINX010000001">
    <property type="protein sequence ID" value="MBP2319413.1"/>
    <property type="molecule type" value="Genomic_DNA"/>
</dbReference>
<comment type="subunit">
    <text evidence="2">Interacts with COX5B; this interaction may contribute to localize PYROXD2 to the inner face of the inner mitochondrial membrane.</text>
</comment>